<dbReference type="SMART" id="SM00494">
    <property type="entry name" value="ChtBD2"/>
    <property type="match status" value="2"/>
</dbReference>
<feature type="compositionally biased region" description="Low complexity" evidence="8">
    <location>
        <begin position="1370"/>
        <end position="1384"/>
    </location>
</feature>
<dbReference type="Pfam" id="PF05154">
    <property type="entry name" value="TM2"/>
    <property type="match status" value="1"/>
</dbReference>
<comment type="caution">
    <text evidence="11">The sequence shown here is derived from an EMBL/GenBank/DDBJ whole genome shotgun (WGS) entry which is preliminary data.</text>
</comment>
<name>A0A4S2KQA3_9HYME</name>
<feature type="compositionally biased region" description="Polar residues" evidence="8">
    <location>
        <begin position="711"/>
        <end position="724"/>
    </location>
</feature>
<feature type="compositionally biased region" description="Polar residues" evidence="8">
    <location>
        <begin position="1339"/>
        <end position="1361"/>
    </location>
</feature>
<feature type="region of interest" description="Disordered" evidence="8">
    <location>
        <begin position="503"/>
        <end position="555"/>
    </location>
</feature>
<feature type="compositionally biased region" description="Polar residues" evidence="8">
    <location>
        <begin position="1455"/>
        <end position="1464"/>
    </location>
</feature>
<dbReference type="GO" id="GO:0005576">
    <property type="term" value="C:extracellular region"/>
    <property type="evidence" value="ECO:0007669"/>
    <property type="project" value="InterPro"/>
</dbReference>
<feature type="region of interest" description="Disordered" evidence="8">
    <location>
        <begin position="1479"/>
        <end position="1519"/>
    </location>
</feature>
<dbReference type="InterPro" id="IPR007829">
    <property type="entry name" value="TM2"/>
</dbReference>
<feature type="compositionally biased region" description="Polar residues" evidence="8">
    <location>
        <begin position="762"/>
        <end position="807"/>
    </location>
</feature>
<feature type="region of interest" description="Disordered" evidence="8">
    <location>
        <begin position="1541"/>
        <end position="1570"/>
    </location>
</feature>
<keyword evidence="7" id="KW-0325">Glycoprotein</keyword>
<evidence type="ECO:0000313" key="12">
    <source>
        <dbReference type="Proteomes" id="UP000310200"/>
    </source>
</evidence>
<dbReference type="InterPro" id="IPR050932">
    <property type="entry name" value="TM2D1-3-like"/>
</dbReference>
<sequence>MSRSARLLSGLLVLLPVIALSDGADTYEVDCNNLRMGQYICPHPDYDFIDPKTQQPRGCTKENKAKVLCLAADRLICIETKNNTFKKDIPCKWTNGYSFETSLLLSIFLGMFGADRFYLGYPALGLLKLSTLGFLFLGQFADVILIATQIVGPADGSHYVMPYYGAGINIIRSNNFTNEPLRTMTSTMKTLLLPLGILLLIAIVYRSSSNSGYTDDTERNAVELQVIRRRRTLKPFIASIHCCKLNQYYDQEEGRCLGVPGGGKVLHVENRRSCGLNVLKPHCKSSLYYHICKRGKSILAQCASGQIFDNRLQRCVYYDSSKLTPNIIPPDSYMYFDRVRVPSCTRSGRFPVLGHCSMFYTCDTNGHRFSQSVLKCPQNTGYQVDRGVCNVVPDCQNNNSVDTVCVPDAPGENVESPSVDEAEERNVKETSEILEESTASADNPIVEKKENVNSKIYDDIITTPGSITGTLLENNDNESNMDVSDSVKEVLVPDGIDEEIMHSQVPNLPEPVQKASDEGQNEENGSSSLLGSRITPSTTELNDAPHSITTSMTSIKPEYRANADVDSETTDTAPFSSSSYILSKLNKATQDVTTEQYKNIEDSTMTLSNFNTEAINPAPAINAPEFPPISDVSPNIDEKMQDVPTEQYKNNEDSAVIPSNFNTDPYSASTVSDVPEFPPISEVSPDIDEKMQDVPMEQYKNNGDSAVIPPNFNTDSVDSYSAPTVSEIPESPSISDVSSNIDEKIKDAPTEQYKNDEDSAVISPNFSTDSVDSYSTPTISNVPESSPISDVSPNINEEIQNVPTEQYRNNEDSAVIPPNFNTDSVDPYSTPVISDAPESSPISEVSPNIDEKMQDVPTEQYKNNEDSAVIPPNFNTDPYSAPTVSDVPESPPISDISSNVDGKMQNVPTEQYKNNEDSAVIPPSFNTDSVDPYLAPTVSNIPESSQISEVSLNTGEKMQDAPTELYKNNEDSSVIPPNFNTDSVDSYSAPTVSNVSESSPISDVSPNIDEKIQDDLTEQYRNNEDSAVTPPNFNTDSVDPYSTPVVSDVPESSPISEVSPNIDEKMQDVPMEQYKNNGNSAVIPSNLNTDSVDSSSAPTVSEIPESPSISDVSSNIDEKIQDAPTEQYKNDEDSAVISPNFNTDSVDSYSAPTVSEIPESPSISDVSSNIDEKIQDAPAEQYKNDEDSVVIPPNFNTDSVDSSSAPTVSEIPESPSISDVSSNMDEKIQDAPAEQYKNDEDSVVIPPNFNTDSVDSYSTPTISNVPESSPISDVSPNINEEIQNVSTEPYKNNEDSTVIPSNFNTDSVDPYLTPTVSEITESPSISDVSSNINEEMQNVPTEQYKNNEDSTVIPSNFNTDSVDPYLTPTISDVPESPPISEVSPNIDEKVQDAPTEQYKNNEENASNSNTEIYSKDDSAVTLPNSNTEVVDPSLTSALDYIPATTDSPRNDDSDVLSSTSTPVILPSQTAVDQLATEGSLEAIPSTDSKLADTSLSTPDEVESISSYSPENTDDLYLTPTPRSTLISKEITAPMDIATTIPSIQNPSISDTDLVMQNGKDSMETPASFTE</sequence>
<evidence type="ECO:0000256" key="3">
    <source>
        <dbReference type="ARBA" id="ARBA00022692"/>
    </source>
</evidence>
<dbReference type="PANTHER" id="PTHR21016:SF1">
    <property type="entry name" value="TM2 DOMAIN-CONTAINING PROTEIN 1"/>
    <property type="match status" value="1"/>
</dbReference>
<dbReference type="Proteomes" id="UP000310200">
    <property type="component" value="Unassembled WGS sequence"/>
</dbReference>
<feature type="compositionally biased region" description="Polar residues" evidence="8">
    <location>
        <begin position="1074"/>
        <end position="1099"/>
    </location>
</feature>
<feature type="compositionally biased region" description="Polar residues" evidence="8">
    <location>
        <begin position="1421"/>
        <end position="1436"/>
    </location>
</feature>
<feature type="compositionally biased region" description="Basic and acidic residues" evidence="8">
    <location>
        <begin position="741"/>
        <end position="757"/>
    </location>
</feature>
<feature type="compositionally biased region" description="Polar residues" evidence="8">
    <location>
        <begin position="1025"/>
        <end position="1037"/>
    </location>
</feature>
<feature type="compositionally biased region" description="Polar residues" evidence="8">
    <location>
        <begin position="1137"/>
        <end position="1153"/>
    </location>
</feature>
<dbReference type="InterPro" id="IPR002557">
    <property type="entry name" value="Chitin-bd_dom"/>
</dbReference>
<dbReference type="GO" id="GO:0008061">
    <property type="term" value="F:chitin binding"/>
    <property type="evidence" value="ECO:0007669"/>
    <property type="project" value="InterPro"/>
</dbReference>
<feature type="region of interest" description="Disordered" evidence="8">
    <location>
        <begin position="1339"/>
        <end position="1464"/>
    </location>
</feature>
<evidence type="ECO:0000256" key="5">
    <source>
        <dbReference type="ARBA" id="ARBA00022989"/>
    </source>
</evidence>
<evidence type="ECO:0000256" key="7">
    <source>
        <dbReference type="ARBA" id="ARBA00023180"/>
    </source>
</evidence>
<protein>
    <recommendedName>
        <fullName evidence="10">Chitin-binding type-2 domain-containing protein</fullName>
    </recommendedName>
</protein>
<dbReference type="Gene3D" id="2.170.140.10">
    <property type="entry name" value="Chitin binding domain"/>
    <property type="match status" value="1"/>
</dbReference>
<keyword evidence="4 9" id="KW-0732">Signal</keyword>
<feature type="compositionally biased region" description="Low complexity" evidence="8">
    <location>
        <begin position="1042"/>
        <end position="1060"/>
    </location>
</feature>
<evidence type="ECO:0000256" key="1">
    <source>
        <dbReference type="ARBA" id="ARBA00004141"/>
    </source>
</evidence>
<feature type="compositionally biased region" description="Polar residues" evidence="8">
    <location>
        <begin position="978"/>
        <end position="1005"/>
    </location>
</feature>
<feature type="compositionally biased region" description="Polar residues" evidence="8">
    <location>
        <begin position="895"/>
        <end position="912"/>
    </location>
</feature>
<dbReference type="Pfam" id="PF01607">
    <property type="entry name" value="CBM_14"/>
    <property type="match status" value="1"/>
</dbReference>
<organism evidence="11 12">
    <name type="scientific">Temnothorax longispinosus</name>
    <dbReference type="NCBI Taxonomy" id="300112"/>
    <lineage>
        <taxon>Eukaryota</taxon>
        <taxon>Metazoa</taxon>
        <taxon>Ecdysozoa</taxon>
        <taxon>Arthropoda</taxon>
        <taxon>Hexapoda</taxon>
        <taxon>Insecta</taxon>
        <taxon>Pterygota</taxon>
        <taxon>Neoptera</taxon>
        <taxon>Endopterygota</taxon>
        <taxon>Hymenoptera</taxon>
        <taxon>Apocrita</taxon>
        <taxon>Aculeata</taxon>
        <taxon>Formicoidea</taxon>
        <taxon>Formicidae</taxon>
        <taxon>Myrmicinae</taxon>
        <taxon>Temnothorax</taxon>
    </lineage>
</organism>
<feature type="compositionally biased region" description="Polar residues" evidence="8">
    <location>
        <begin position="1485"/>
        <end position="1510"/>
    </location>
</feature>
<dbReference type="PROSITE" id="PS50940">
    <property type="entry name" value="CHIT_BIND_II"/>
    <property type="match status" value="1"/>
</dbReference>
<feature type="compositionally biased region" description="Polar residues" evidence="8">
    <location>
        <begin position="522"/>
        <end position="554"/>
    </location>
</feature>
<feature type="region of interest" description="Disordered" evidence="8">
    <location>
        <begin position="700"/>
        <end position="1313"/>
    </location>
</feature>
<gene>
    <name evidence="11" type="ORF">DBV15_10081</name>
</gene>
<evidence type="ECO:0000259" key="10">
    <source>
        <dbReference type="PROSITE" id="PS50940"/>
    </source>
</evidence>
<proteinExistence type="inferred from homology"/>
<evidence type="ECO:0000256" key="2">
    <source>
        <dbReference type="ARBA" id="ARBA00008284"/>
    </source>
</evidence>
<dbReference type="InterPro" id="IPR036508">
    <property type="entry name" value="Chitin-bd_dom_sf"/>
</dbReference>
<evidence type="ECO:0000256" key="8">
    <source>
        <dbReference type="SAM" id="MobiDB-lite"/>
    </source>
</evidence>
<dbReference type="SUPFAM" id="SSF57625">
    <property type="entry name" value="Invertebrate chitin-binding proteins"/>
    <property type="match status" value="1"/>
</dbReference>
<feature type="chain" id="PRO_5020572619" description="Chitin-binding type-2 domain-containing protein" evidence="9">
    <location>
        <begin position="24"/>
        <end position="1570"/>
    </location>
</feature>
<dbReference type="GO" id="GO:0016020">
    <property type="term" value="C:membrane"/>
    <property type="evidence" value="ECO:0007669"/>
    <property type="project" value="UniProtKB-SubCell"/>
</dbReference>
<feature type="domain" description="Chitin-binding type-2" evidence="10">
    <location>
        <begin position="341"/>
        <end position="397"/>
    </location>
</feature>
<keyword evidence="6" id="KW-0472">Membrane</keyword>
<evidence type="ECO:0000256" key="6">
    <source>
        <dbReference type="ARBA" id="ARBA00023136"/>
    </source>
</evidence>
<feature type="compositionally biased region" description="Polar residues" evidence="8">
    <location>
        <begin position="937"/>
        <end position="956"/>
    </location>
</feature>
<dbReference type="EMBL" id="QBLH01001379">
    <property type="protein sequence ID" value="TGZ52033.1"/>
    <property type="molecule type" value="Genomic_DNA"/>
</dbReference>
<keyword evidence="5" id="KW-1133">Transmembrane helix</keyword>
<feature type="compositionally biased region" description="Polar residues" evidence="8">
    <location>
        <begin position="1541"/>
        <end position="1550"/>
    </location>
</feature>
<reference evidence="11 12" key="1">
    <citation type="journal article" date="2019" name="Philos. Trans. R. Soc. Lond., B, Biol. Sci.">
        <title>Ant behaviour and brain gene expression of defending hosts depend on the ecological success of the intruding social parasite.</title>
        <authorList>
            <person name="Kaur R."/>
            <person name="Stoldt M."/>
            <person name="Jongepier E."/>
            <person name="Feldmeyer B."/>
            <person name="Menzel F."/>
            <person name="Bornberg-Bauer E."/>
            <person name="Foitzik S."/>
        </authorList>
    </citation>
    <scope>NUCLEOTIDE SEQUENCE [LARGE SCALE GENOMIC DNA]</scope>
    <source>
        <tissue evidence="11">Whole body</tissue>
    </source>
</reference>
<feature type="compositionally biased region" description="Polar residues" evidence="8">
    <location>
        <begin position="1194"/>
        <end position="1207"/>
    </location>
</feature>
<evidence type="ECO:0000256" key="9">
    <source>
        <dbReference type="SAM" id="SignalP"/>
    </source>
</evidence>
<keyword evidence="3" id="KW-0812">Transmembrane</keyword>
<comment type="similarity">
    <text evidence="2">Belongs to the TM2 family.</text>
</comment>
<dbReference type="STRING" id="300112.A0A4S2KQA3"/>
<feature type="compositionally biased region" description="Polar residues" evidence="8">
    <location>
        <begin position="1248"/>
        <end position="1307"/>
    </location>
</feature>
<evidence type="ECO:0000256" key="4">
    <source>
        <dbReference type="ARBA" id="ARBA00022729"/>
    </source>
</evidence>
<keyword evidence="12" id="KW-1185">Reference proteome</keyword>
<evidence type="ECO:0000313" key="11">
    <source>
        <dbReference type="EMBL" id="TGZ52033.1"/>
    </source>
</evidence>
<feature type="signal peptide" evidence="9">
    <location>
        <begin position="1"/>
        <end position="23"/>
    </location>
</feature>
<dbReference type="PANTHER" id="PTHR21016">
    <property type="entry name" value="BETA-AMYLOID BINDING PROTEIN-RELATED"/>
    <property type="match status" value="1"/>
</dbReference>
<comment type="subcellular location">
    <subcellularLocation>
        <location evidence="1">Membrane</location>
        <topology evidence="1">Multi-pass membrane protein</topology>
    </subcellularLocation>
</comment>
<accession>A0A4S2KQA3</accession>